<reference evidence="2" key="1">
    <citation type="submission" date="2024-02" db="EMBL/GenBank/DDBJ databases">
        <title>Sediminibacterium planktonica sp. nov. and Sediminibacterium longus sp. nov., isolated from surface lake and river water.</title>
        <authorList>
            <person name="Watanabe K."/>
            <person name="Takemine S."/>
            <person name="Ishii Y."/>
            <person name="Ogata Y."/>
            <person name="Shindo C."/>
            <person name="Suda W."/>
        </authorList>
    </citation>
    <scope>NUCLEOTIDE SEQUENCE</scope>
    <source>
        <strain evidence="2">KACHI17</strain>
    </source>
</reference>
<dbReference type="SUPFAM" id="SSF51735">
    <property type="entry name" value="NAD(P)-binding Rossmann-fold domains"/>
    <property type="match status" value="1"/>
</dbReference>
<dbReference type="RefSeq" id="WP_353550641.1">
    <property type="nucleotide sequence ID" value="NZ_AP029612.1"/>
</dbReference>
<name>A0AAT9GI98_9BACT</name>
<dbReference type="InterPro" id="IPR001509">
    <property type="entry name" value="Epimerase_deHydtase"/>
</dbReference>
<evidence type="ECO:0000259" key="1">
    <source>
        <dbReference type="Pfam" id="PF01370"/>
    </source>
</evidence>
<dbReference type="PANTHER" id="PTHR43245">
    <property type="entry name" value="BIFUNCTIONAL POLYMYXIN RESISTANCE PROTEIN ARNA"/>
    <property type="match status" value="1"/>
</dbReference>
<dbReference type="PANTHER" id="PTHR43245:SF58">
    <property type="entry name" value="BLL5923 PROTEIN"/>
    <property type="match status" value="1"/>
</dbReference>
<dbReference type="InterPro" id="IPR036291">
    <property type="entry name" value="NAD(P)-bd_dom_sf"/>
</dbReference>
<dbReference type="EMBL" id="AP029612">
    <property type="protein sequence ID" value="BFG70359.1"/>
    <property type="molecule type" value="Genomic_DNA"/>
</dbReference>
<proteinExistence type="predicted"/>
<feature type="domain" description="NAD-dependent epimerase/dehydratase" evidence="1">
    <location>
        <begin position="5"/>
        <end position="202"/>
    </location>
</feature>
<gene>
    <name evidence="2" type="ORF">KACHI17_12400</name>
</gene>
<protein>
    <submittedName>
        <fullName evidence="2">NAD-dependent epimerase/dehydratase family protein</fullName>
    </submittedName>
</protein>
<sequence>MRLALTGKTGFLGGILYQELKNNNEVITIGRKKSDIIYDFRTESLDLPKVDVFVHCAGMAHILSPKEVDINTFFEVNANYTYNLLKSIELSKVPPNTFVFISSVSVYGAIEGECIDETHDLRCQDPYGLSKLEAERITIKWCKENNVNCVILRLPLVVGNNAPGNIRTLVEALKKGRFFKIGNGTAKKSMVLATDVAKLLPHLKDKEGIFNLTDGYHPSISEFSNYLAKSLGKSEPYSIPLVFAKIASCVGDIIGDRFPLNSSKLQKISHTLTFDDTKARKELLWESKPILECKDLNFNY</sequence>
<dbReference type="Pfam" id="PF01370">
    <property type="entry name" value="Epimerase"/>
    <property type="match status" value="1"/>
</dbReference>
<organism evidence="2">
    <name type="scientific">Sediminibacterium sp. KACHI17</name>
    <dbReference type="NCBI Taxonomy" id="1751071"/>
    <lineage>
        <taxon>Bacteria</taxon>
        <taxon>Pseudomonadati</taxon>
        <taxon>Bacteroidota</taxon>
        <taxon>Chitinophagia</taxon>
        <taxon>Chitinophagales</taxon>
        <taxon>Chitinophagaceae</taxon>
        <taxon>Sediminibacterium</taxon>
    </lineage>
</organism>
<accession>A0AAT9GI98</accession>
<dbReference type="AlphaFoldDB" id="A0AAT9GI98"/>
<dbReference type="InterPro" id="IPR050177">
    <property type="entry name" value="Lipid_A_modif_metabolic_enz"/>
</dbReference>
<evidence type="ECO:0000313" key="2">
    <source>
        <dbReference type="EMBL" id="BFG70359.1"/>
    </source>
</evidence>
<dbReference type="Gene3D" id="3.40.50.720">
    <property type="entry name" value="NAD(P)-binding Rossmann-like Domain"/>
    <property type="match status" value="1"/>
</dbReference>